<dbReference type="PANTHER" id="PTHR15496:SF2">
    <property type="entry name" value="GENERAL TRANSCRIPTION FACTOR 3C POLYPEPTIDE 4"/>
    <property type="match status" value="1"/>
</dbReference>
<dbReference type="RefSeq" id="XP_021870748.1">
    <property type="nucleotide sequence ID" value="XM_022018284.1"/>
</dbReference>
<dbReference type="GO" id="GO:0000127">
    <property type="term" value="C:transcription factor TFIIIC complex"/>
    <property type="evidence" value="ECO:0007669"/>
    <property type="project" value="InterPro"/>
</dbReference>
<dbReference type="Pfam" id="PF12657">
    <property type="entry name" value="TFIIIC_delta"/>
    <property type="match status" value="1"/>
</dbReference>
<feature type="region of interest" description="Disordered" evidence="1">
    <location>
        <begin position="88"/>
        <end position="107"/>
    </location>
</feature>
<dbReference type="FunCoup" id="A0A1Y1UFB3">
    <property type="interactions" value="2"/>
</dbReference>
<feature type="region of interest" description="Disordered" evidence="1">
    <location>
        <begin position="769"/>
        <end position="796"/>
    </location>
</feature>
<dbReference type="Pfam" id="PF12660">
    <property type="entry name" value="zf-TFIIIC"/>
    <property type="match status" value="1"/>
</dbReference>
<dbReference type="Proteomes" id="UP000193218">
    <property type="component" value="Unassembled WGS sequence"/>
</dbReference>
<dbReference type="InterPro" id="IPR015943">
    <property type="entry name" value="WD40/YVTN_repeat-like_dom_sf"/>
</dbReference>
<dbReference type="OrthoDB" id="421374at2759"/>
<dbReference type="InterPro" id="IPR024764">
    <property type="entry name" value="TFIIIC_Znf"/>
</dbReference>
<evidence type="ECO:0000256" key="1">
    <source>
        <dbReference type="SAM" id="MobiDB-lite"/>
    </source>
</evidence>
<reference evidence="4 5" key="1">
    <citation type="submission" date="2017-03" db="EMBL/GenBank/DDBJ databases">
        <title>Widespread Adenine N6-methylation of Active Genes in Fungi.</title>
        <authorList>
            <consortium name="DOE Joint Genome Institute"/>
            <person name="Mondo S.J."/>
            <person name="Dannebaum R.O."/>
            <person name="Kuo R.C."/>
            <person name="Louie K.B."/>
            <person name="Bewick A.J."/>
            <person name="Labutti K."/>
            <person name="Haridas S."/>
            <person name="Kuo A."/>
            <person name="Salamov A."/>
            <person name="Ahrendt S.R."/>
            <person name="Lau R."/>
            <person name="Bowen B.P."/>
            <person name="Lipzen A."/>
            <person name="Sullivan W."/>
            <person name="Andreopoulos W.B."/>
            <person name="Clum A."/>
            <person name="Lindquist E."/>
            <person name="Daum C."/>
            <person name="Northen T.R."/>
            <person name="Ramamoorthy G."/>
            <person name="Schmitz R.J."/>
            <person name="Gryganskyi A."/>
            <person name="Culley D."/>
            <person name="Magnuson J."/>
            <person name="James T.Y."/>
            <person name="O'Malley M.A."/>
            <person name="Stajich J.E."/>
            <person name="Spatafora J.W."/>
            <person name="Visel A."/>
            <person name="Grigoriev I.V."/>
        </authorList>
    </citation>
    <scope>NUCLEOTIDE SEQUENCE [LARGE SCALE GENOMIC DNA]</scope>
    <source>
        <strain evidence="4 5">NRRL Y-17943</strain>
    </source>
</reference>
<gene>
    <name evidence="4" type="ORF">BD324DRAFT_651165</name>
</gene>
<dbReference type="GO" id="GO:0004402">
    <property type="term" value="F:histone acetyltransferase activity"/>
    <property type="evidence" value="ECO:0007669"/>
    <property type="project" value="InterPro"/>
</dbReference>
<feature type="domain" description="Transcription factor IIIC 90kDa subunit N-terminal" evidence="2">
    <location>
        <begin position="32"/>
        <end position="374"/>
    </location>
</feature>
<dbReference type="InterPro" id="IPR044230">
    <property type="entry name" value="GTF3C4"/>
</dbReference>
<comment type="caution">
    <text evidence="4">The sequence shown here is derived from an EMBL/GenBank/DDBJ whole genome shotgun (WGS) entry which is preliminary data.</text>
</comment>
<dbReference type="InParanoid" id="A0A1Y1UFB3"/>
<sequence length="866" mass="94414">MTADHSRKAPMVLGTKVLPHMIAPSARGGVAWNQDGQCLILTKRGVVIMTPYLCTTLPGPPSHLEADLNLENPSSAVMRERRARAKAEEAMDLDSPSETPQPAFEVSAEAGLSRPRRVLKPKMGEIKWWTTSLEVDKDGNRDLYYDWIDVGDSYGGVLSGREVLARSAIWSPSGLSELGGSLIAIMTTAGQVSIYAPRTEPYSKQWDEIADLTILMKEMLDVKDVTPPIALQMKATSMAWSAAVPAVEMLGRDGSLLAMGSRAGMVALWTYGEERRFTCDAYLKVSDDAWVTQMSWSSWELTEHSKYETHLAIALSDGSIALIPIFRERHAGDAWSLSFGTMEWVDGGDRRQITALQWIESVLVWTKSSSVHLWSSREESVGWKGTKIIRLDRVGNWAGANPLGACIGIELLDPDRLLITLSALTQHVIVNFRTSPTLADPQTSLAISLAARHCVLDLQKDDAKFGKDERQLSVVTSSISGIGTPPHFLCWASEVMNLHNLDSANESVRSIIFVLADLGITSVEQEDPLAILHSILQKSPRLLHCSPLFALMPFMLRVLTMRDPMSPASGILELCENPPGTSENPSTLGQGSASAWSELMSSLWANVVLDKLRLSLVVARWSAITFPTLAPQFETLCATLNSQIQDIIATALIVWILAEVKSEALEDLSPDDRAFMGRLAALPIDDAVTSSLRTMMAGSSFNHTCPVCSAPVDTGKGGQSICANGHEWTPCCVTQSLITSPIHRLCTVCSAASLLPDCHKPYPIPVSPEGQSLDWTRFQSSDGTAPSGQPSGKRRGLQQMALEAAIVCPHPVLLIVTNLRRRRPPLFVFAGIDNASNASEDSEKFALENNPPQSDNSVQRHLPSTN</sequence>
<name>A0A1Y1UFB3_9TREE</name>
<accession>A0A1Y1UFB3</accession>
<dbReference type="InterPro" id="IPR036322">
    <property type="entry name" value="WD40_repeat_dom_sf"/>
</dbReference>
<protein>
    <submittedName>
        <fullName evidence="4">Transcription factor IIIC subunit delta N-term-domain-containing protein</fullName>
    </submittedName>
</protein>
<dbReference type="PANTHER" id="PTHR15496">
    <property type="entry name" value="GENERAL TRANSCRIPTION FACTOR 3C POLYPEPTIDE 4 FAMILY"/>
    <property type="match status" value="1"/>
</dbReference>
<feature type="region of interest" description="Disordered" evidence="1">
    <location>
        <begin position="840"/>
        <end position="866"/>
    </location>
</feature>
<dbReference type="GeneID" id="33560093"/>
<evidence type="ECO:0000259" key="2">
    <source>
        <dbReference type="Pfam" id="PF12657"/>
    </source>
</evidence>
<dbReference type="STRING" id="4999.A0A1Y1UFB3"/>
<proteinExistence type="predicted"/>
<dbReference type="GO" id="GO:0006384">
    <property type="term" value="P:transcription initiation at RNA polymerase III promoter"/>
    <property type="evidence" value="ECO:0007669"/>
    <property type="project" value="InterPro"/>
</dbReference>
<dbReference type="SUPFAM" id="SSF50978">
    <property type="entry name" value="WD40 repeat-like"/>
    <property type="match status" value="1"/>
</dbReference>
<dbReference type="Gene3D" id="2.130.10.10">
    <property type="entry name" value="YVTN repeat-like/Quinoprotein amine dehydrogenase"/>
    <property type="match status" value="1"/>
</dbReference>
<feature type="compositionally biased region" description="Polar residues" evidence="1">
    <location>
        <begin position="769"/>
        <end position="790"/>
    </location>
</feature>
<evidence type="ECO:0000313" key="5">
    <source>
        <dbReference type="Proteomes" id="UP000193218"/>
    </source>
</evidence>
<organism evidence="4 5">
    <name type="scientific">Kockovaella imperatae</name>
    <dbReference type="NCBI Taxonomy" id="4999"/>
    <lineage>
        <taxon>Eukaryota</taxon>
        <taxon>Fungi</taxon>
        <taxon>Dikarya</taxon>
        <taxon>Basidiomycota</taxon>
        <taxon>Agaricomycotina</taxon>
        <taxon>Tremellomycetes</taxon>
        <taxon>Tremellales</taxon>
        <taxon>Cuniculitremaceae</taxon>
        <taxon>Kockovaella</taxon>
    </lineage>
</organism>
<feature type="domain" description="Transcription factor IIIC putative zinc-finger" evidence="3">
    <location>
        <begin position="697"/>
        <end position="754"/>
    </location>
</feature>
<evidence type="ECO:0000313" key="4">
    <source>
        <dbReference type="EMBL" id="ORX36679.1"/>
    </source>
</evidence>
<keyword evidence="5" id="KW-1185">Reference proteome</keyword>
<dbReference type="InterPro" id="IPR024761">
    <property type="entry name" value="TFIIIC_delta_N"/>
</dbReference>
<dbReference type="EMBL" id="NBSH01000007">
    <property type="protein sequence ID" value="ORX36679.1"/>
    <property type="molecule type" value="Genomic_DNA"/>
</dbReference>
<dbReference type="AlphaFoldDB" id="A0A1Y1UFB3"/>
<feature type="compositionally biased region" description="Polar residues" evidence="1">
    <location>
        <begin position="850"/>
        <end position="866"/>
    </location>
</feature>
<evidence type="ECO:0000259" key="3">
    <source>
        <dbReference type="Pfam" id="PF12660"/>
    </source>
</evidence>